<evidence type="ECO:0000313" key="2">
    <source>
        <dbReference type="Proteomes" id="UP001219525"/>
    </source>
</evidence>
<sequence>MSAEMVQAHKHKEPYAARYEYYPPTSTFPPEYAARRFAFGKFFYGHLGIARDNLAARDAVIISNYEFYGAPVALIFTINSELRQGSWMDLGFVFLSCIHRRRRVMNTDPQLSVPKYDEIIRKYLPIAEDELVACAMAMGYPDLERITEHYPAKKIIHGM</sequence>
<dbReference type="GO" id="GO:0016491">
    <property type="term" value="F:oxidoreductase activity"/>
    <property type="evidence" value="ECO:0007669"/>
    <property type="project" value="InterPro"/>
</dbReference>
<dbReference type="Proteomes" id="UP001219525">
    <property type="component" value="Unassembled WGS sequence"/>
</dbReference>
<dbReference type="Gene3D" id="3.40.109.10">
    <property type="entry name" value="NADH Oxidase"/>
    <property type="match status" value="1"/>
</dbReference>
<keyword evidence="2" id="KW-1185">Reference proteome</keyword>
<comment type="caution">
    <text evidence="1">The sequence shown here is derived from an EMBL/GenBank/DDBJ whole genome shotgun (WGS) entry which is preliminary data.</text>
</comment>
<dbReference type="EMBL" id="JARJCW010000137">
    <property type="protein sequence ID" value="KAJ7191139.1"/>
    <property type="molecule type" value="Genomic_DNA"/>
</dbReference>
<accession>A0AAD6UNK4</accession>
<organism evidence="1 2">
    <name type="scientific">Mycena pura</name>
    <dbReference type="NCBI Taxonomy" id="153505"/>
    <lineage>
        <taxon>Eukaryota</taxon>
        <taxon>Fungi</taxon>
        <taxon>Dikarya</taxon>
        <taxon>Basidiomycota</taxon>
        <taxon>Agaricomycotina</taxon>
        <taxon>Agaricomycetes</taxon>
        <taxon>Agaricomycetidae</taxon>
        <taxon>Agaricales</taxon>
        <taxon>Marasmiineae</taxon>
        <taxon>Mycenaceae</taxon>
        <taxon>Mycena</taxon>
    </lineage>
</organism>
<name>A0AAD6UNK4_9AGAR</name>
<dbReference type="AlphaFoldDB" id="A0AAD6UNK4"/>
<dbReference type="InterPro" id="IPR000415">
    <property type="entry name" value="Nitroreductase-like"/>
</dbReference>
<protein>
    <submittedName>
        <fullName evidence="1">Uncharacterized protein</fullName>
    </submittedName>
</protein>
<proteinExistence type="predicted"/>
<reference evidence="1" key="1">
    <citation type="submission" date="2023-03" db="EMBL/GenBank/DDBJ databases">
        <title>Massive genome expansion in bonnet fungi (Mycena s.s.) driven by repeated elements and novel gene families across ecological guilds.</title>
        <authorList>
            <consortium name="Lawrence Berkeley National Laboratory"/>
            <person name="Harder C.B."/>
            <person name="Miyauchi S."/>
            <person name="Viragh M."/>
            <person name="Kuo A."/>
            <person name="Thoen E."/>
            <person name="Andreopoulos B."/>
            <person name="Lu D."/>
            <person name="Skrede I."/>
            <person name="Drula E."/>
            <person name="Henrissat B."/>
            <person name="Morin E."/>
            <person name="Kohler A."/>
            <person name="Barry K."/>
            <person name="LaButti K."/>
            <person name="Morin E."/>
            <person name="Salamov A."/>
            <person name="Lipzen A."/>
            <person name="Mereny Z."/>
            <person name="Hegedus B."/>
            <person name="Baldrian P."/>
            <person name="Stursova M."/>
            <person name="Weitz H."/>
            <person name="Taylor A."/>
            <person name="Grigoriev I.V."/>
            <person name="Nagy L.G."/>
            <person name="Martin F."/>
            <person name="Kauserud H."/>
        </authorList>
    </citation>
    <scope>NUCLEOTIDE SEQUENCE</scope>
    <source>
        <strain evidence="1">9144</strain>
    </source>
</reference>
<evidence type="ECO:0000313" key="1">
    <source>
        <dbReference type="EMBL" id="KAJ7191139.1"/>
    </source>
</evidence>
<dbReference type="SUPFAM" id="SSF55469">
    <property type="entry name" value="FMN-dependent nitroreductase-like"/>
    <property type="match status" value="1"/>
</dbReference>
<gene>
    <name evidence="1" type="ORF">GGX14DRAFT_481884</name>
</gene>